<dbReference type="NCBIfam" id="TIGR03356">
    <property type="entry name" value="BGL"/>
    <property type="match status" value="1"/>
</dbReference>
<name>A0ABX1ADT7_9ACTN</name>
<evidence type="ECO:0000256" key="9">
    <source>
        <dbReference type="RuleBase" id="RU361175"/>
    </source>
</evidence>
<gene>
    <name evidence="10" type="ORF">HCJ93_18495</name>
</gene>
<dbReference type="GO" id="GO:0004565">
    <property type="term" value="F:beta-galactosidase activity"/>
    <property type="evidence" value="ECO:0007669"/>
    <property type="project" value="UniProtKB-EC"/>
</dbReference>
<evidence type="ECO:0000256" key="4">
    <source>
        <dbReference type="ARBA" id="ARBA00022801"/>
    </source>
</evidence>
<evidence type="ECO:0000256" key="8">
    <source>
        <dbReference type="ARBA" id="ARBA00023326"/>
    </source>
</evidence>
<dbReference type="PRINTS" id="PR00131">
    <property type="entry name" value="GLHYDRLASE1"/>
</dbReference>
<dbReference type="PANTHER" id="PTHR10353:SF36">
    <property type="entry name" value="LP05116P"/>
    <property type="match status" value="1"/>
</dbReference>
<evidence type="ECO:0000256" key="5">
    <source>
        <dbReference type="ARBA" id="ARBA00023001"/>
    </source>
</evidence>
<evidence type="ECO:0000256" key="3">
    <source>
        <dbReference type="ARBA" id="ARBA00012744"/>
    </source>
</evidence>
<keyword evidence="8" id="KW-0624">Polysaccharide degradation</keyword>
<keyword evidence="4 9" id="KW-0378">Hydrolase</keyword>
<dbReference type="Gene3D" id="3.20.20.80">
    <property type="entry name" value="Glycosidases"/>
    <property type="match status" value="1"/>
</dbReference>
<dbReference type="PROSITE" id="PS00653">
    <property type="entry name" value="GLYCOSYL_HYDROL_F1_2"/>
    <property type="match status" value="1"/>
</dbReference>
<evidence type="ECO:0000256" key="1">
    <source>
        <dbReference type="ARBA" id="ARBA00000448"/>
    </source>
</evidence>
<dbReference type="Pfam" id="PF00232">
    <property type="entry name" value="Glyco_hydro_1"/>
    <property type="match status" value="1"/>
</dbReference>
<dbReference type="InterPro" id="IPR017853">
    <property type="entry name" value="GH"/>
</dbReference>
<dbReference type="EMBL" id="JAATEM010000021">
    <property type="protein sequence ID" value="NJP51988.1"/>
    <property type="molecule type" value="Genomic_DNA"/>
</dbReference>
<proteinExistence type="inferred from homology"/>
<protein>
    <recommendedName>
        <fullName evidence="3 9">Beta-glucosidase</fullName>
        <ecNumber evidence="3 9">3.2.1.21</ecNumber>
    </recommendedName>
</protein>
<comment type="similarity">
    <text evidence="2 9">Belongs to the glycosyl hydrolase 1 family.</text>
</comment>
<dbReference type="InterPro" id="IPR001360">
    <property type="entry name" value="Glyco_hydro_1"/>
</dbReference>
<dbReference type="SUPFAM" id="SSF51445">
    <property type="entry name" value="(Trans)glycosidases"/>
    <property type="match status" value="1"/>
</dbReference>
<comment type="caution">
    <text evidence="10">The sequence shown here is derived from an EMBL/GenBank/DDBJ whole genome shotgun (WGS) entry which is preliminary data.</text>
</comment>
<evidence type="ECO:0000256" key="2">
    <source>
        <dbReference type="ARBA" id="ARBA00010838"/>
    </source>
</evidence>
<evidence type="ECO:0000256" key="6">
    <source>
        <dbReference type="ARBA" id="ARBA00023277"/>
    </source>
</evidence>
<dbReference type="RefSeq" id="WP_167996830.1">
    <property type="nucleotide sequence ID" value="NZ_JAATEM010000021.1"/>
</dbReference>
<sequence>MNQSRDIPEPDLPAFPPEFLWGTATAAYQIEGAAREDGRGPSIWDTYCRKPGAVLHGDTGDIACDHYHRMEEDLDLLAGLGVGGYRFSIAWPRVIPQGRGAVNQRGLDFYRRLVDGLLARGIAPMVTLYHWDLPQPLQDQGGWQERDCAMWFADYASVVFDALADRVPYWITLNEPIGASFYAYAGSHAPGLRLGGGAIAAAHHLLLGHGETVAALRALGRAAGRIGITLNFGPTSPATQEPGDIAAAARADALATRWFSDAVLDGAYPKLLTDFYEPICDFTFVRDGDMARISTPLDFLGVNYYKSWVARACELPPPGERRATDLGAVTEPPPGAELTGFGWAVCPDGFRDTLLWLREKYPGLPPLYVTENGCCYEDYVDPTGRVRDAERISFLQRYLRAAAAAIEAGVDLRGYFCWSLLDNFEWTAGYSKRFGLVWVDYPTGERLPKDSYHWYRRVIAAQTLRCER</sequence>
<keyword evidence="5" id="KW-0136">Cellulose degradation</keyword>
<reference evidence="10 11" key="1">
    <citation type="submission" date="2020-03" db="EMBL/GenBank/DDBJ databases">
        <title>WGS of actinomycetes isolated from Thailand.</title>
        <authorList>
            <person name="Thawai C."/>
        </authorList>
    </citation>
    <scope>NUCLEOTIDE SEQUENCE [LARGE SCALE GENOMIC DNA]</scope>
    <source>
        <strain evidence="10 11">SBST2-5</strain>
    </source>
</reference>
<dbReference type="PANTHER" id="PTHR10353">
    <property type="entry name" value="GLYCOSYL HYDROLASE"/>
    <property type="match status" value="1"/>
</dbReference>
<organism evidence="10 11">
    <name type="scientific">Streptomyces composti</name>
    <dbReference type="NCBI Taxonomy" id="2720025"/>
    <lineage>
        <taxon>Bacteria</taxon>
        <taxon>Bacillati</taxon>
        <taxon>Actinomycetota</taxon>
        <taxon>Actinomycetes</taxon>
        <taxon>Kitasatosporales</taxon>
        <taxon>Streptomycetaceae</taxon>
        <taxon>Streptomyces</taxon>
    </lineage>
</organism>
<accession>A0ABX1ADT7</accession>
<comment type="catalytic activity">
    <reaction evidence="1 9">
        <text>Hydrolysis of terminal, non-reducing beta-D-glucosyl residues with release of beta-D-glucose.</text>
        <dbReference type="EC" id="3.2.1.21"/>
    </reaction>
</comment>
<dbReference type="Proteomes" id="UP000730591">
    <property type="component" value="Unassembled WGS sequence"/>
</dbReference>
<dbReference type="InterPro" id="IPR017736">
    <property type="entry name" value="Glyco_hydro_1_beta-glucosidase"/>
</dbReference>
<keyword evidence="11" id="KW-1185">Reference proteome</keyword>
<keyword evidence="7 9" id="KW-0326">Glycosidase</keyword>
<evidence type="ECO:0000313" key="11">
    <source>
        <dbReference type="Proteomes" id="UP000730591"/>
    </source>
</evidence>
<evidence type="ECO:0000313" key="10">
    <source>
        <dbReference type="EMBL" id="NJP51988.1"/>
    </source>
</evidence>
<dbReference type="InterPro" id="IPR033132">
    <property type="entry name" value="GH_1_N_CS"/>
</dbReference>
<evidence type="ECO:0000256" key="7">
    <source>
        <dbReference type="ARBA" id="ARBA00023295"/>
    </source>
</evidence>
<dbReference type="EC" id="3.2.1.21" evidence="3 9"/>
<keyword evidence="6" id="KW-0119">Carbohydrate metabolism</keyword>